<reference evidence="2" key="2">
    <citation type="submission" date="2025-08" db="UniProtKB">
        <authorList>
            <consortium name="Ensembl"/>
        </authorList>
    </citation>
    <scope>IDENTIFICATION</scope>
</reference>
<feature type="domain" description="VWFC" evidence="1">
    <location>
        <begin position="56"/>
        <end position="114"/>
    </location>
</feature>
<sequence>QVCSSLFCPFSLKIEHSTHIQHESFDFKGLTLTTVVSIAFQLPQLGFEPTSNITDRKCIVDGRKYEEGSVWVPENQPCHTCICDGHVLCAPVKCPEVQCQNPIIPPGECCPVCSKGCHFQGRVYKNGSAFQMPTKQHVQCSCLVSNGTKHGVH</sequence>
<dbReference type="SUPFAM" id="SSF57603">
    <property type="entry name" value="FnI-like domain"/>
    <property type="match status" value="1"/>
</dbReference>
<keyword evidence="3" id="KW-1185">Reference proteome</keyword>
<dbReference type="GO" id="GO:0036122">
    <property type="term" value="F:BMP binding"/>
    <property type="evidence" value="ECO:0007669"/>
    <property type="project" value="TreeGrafter"/>
</dbReference>
<dbReference type="GeneTree" id="ENSGT00960000193050"/>
<accession>A0A8C9R025</accession>
<reference evidence="2" key="3">
    <citation type="submission" date="2025-09" db="UniProtKB">
        <authorList>
            <consortium name="Ensembl"/>
        </authorList>
    </citation>
    <scope>IDENTIFICATION</scope>
</reference>
<dbReference type="PROSITE" id="PS50184">
    <property type="entry name" value="VWFC_2"/>
    <property type="match status" value="1"/>
</dbReference>
<evidence type="ECO:0000313" key="2">
    <source>
        <dbReference type="Ensembl" id="ENSSFOP00015002389.1"/>
    </source>
</evidence>
<dbReference type="Proteomes" id="UP000694397">
    <property type="component" value="Chromosome 24"/>
</dbReference>
<dbReference type="SMART" id="SM00214">
    <property type="entry name" value="VWC"/>
    <property type="match status" value="1"/>
</dbReference>
<dbReference type="PANTHER" id="PTHR46526">
    <property type="entry name" value="CHORDIN"/>
    <property type="match status" value="1"/>
</dbReference>
<dbReference type="InterPro" id="IPR001007">
    <property type="entry name" value="VWF_dom"/>
</dbReference>
<reference evidence="2 3" key="1">
    <citation type="submission" date="2019-04" db="EMBL/GenBank/DDBJ databases">
        <authorList>
            <consortium name="Wellcome Sanger Institute Data Sharing"/>
        </authorList>
    </citation>
    <scope>NUCLEOTIDE SEQUENCE [LARGE SCALE GENOMIC DNA]</scope>
</reference>
<dbReference type="InterPro" id="IPR052278">
    <property type="entry name" value="Chordin-like_regulators"/>
</dbReference>
<dbReference type="Ensembl" id="ENSSFOT00015002433.2">
    <property type="protein sequence ID" value="ENSSFOP00015002389.1"/>
    <property type="gene ID" value="ENSSFOG00015028564.1"/>
</dbReference>
<dbReference type="GO" id="GO:0005615">
    <property type="term" value="C:extracellular space"/>
    <property type="evidence" value="ECO:0007669"/>
    <property type="project" value="TreeGrafter"/>
</dbReference>
<name>A0A8C9R025_SCLFO</name>
<proteinExistence type="predicted"/>
<evidence type="ECO:0000313" key="3">
    <source>
        <dbReference type="Proteomes" id="UP000694397"/>
    </source>
</evidence>
<organism evidence="2 3">
    <name type="scientific">Scleropages formosus</name>
    <name type="common">Asian bonytongue</name>
    <name type="synonym">Osteoglossum formosum</name>
    <dbReference type="NCBI Taxonomy" id="113540"/>
    <lineage>
        <taxon>Eukaryota</taxon>
        <taxon>Metazoa</taxon>
        <taxon>Chordata</taxon>
        <taxon>Craniata</taxon>
        <taxon>Vertebrata</taxon>
        <taxon>Euteleostomi</taxon>
        <taxon>Actinopterygii</taxon>
        <taxon>Neopterygii</taxon>
        <taxon>Teleostei</taxon>
        <taxon>Osteoglossocephala</taxon>
        <taxon>Osteoglossomorpha</taxon>
        <taxon>Osteoglossiformes</taxon>
        <taxon>Osteoglossidae</taxon>
        <taxon>Scleropages</taxon>
    </lineage>
</organism>
<dbReference type="Pfam" id="PF23334">
    <property type="entry name" value="VWC2L_2nd"/>
    <property type="match status" value="1"/>
</dbReference>
<dbReference type="GO" id="GO:0009953">
    <property type="term" value="P:dorsal/ventral pattern formation"/>
    <property type="evidence" value="ECO:0007669"/>
    <property type="project" value="TreeGrafter"/>
</dbReference>
<protein>
    <submittedName>
        <fullName evidence="2">Kielin/chordin-like protein</fullName>
    </submittedName>
</protein>
<dbReference type="PANTHER" id="PTHR46526:SF1">
    <property type="entry name" value="CHORDIN"/>
    <property type="match status" value="1"/>
</dbReference>
<evidence type="ECO:0000259" key="1">
    <source>
        <dbReference type="PROSITE" id="PS50184"/>
    </source>
</evidence>
<dbReference type="GO" id="GO:0030514">
    <property type="term" value="P:negative regulation of BMP signaling pathway"/>
    <property type="evidence" value="ECO:0007669"/>
    <property type="project" value="TreeGrafter"/>
</dbReference>
<dbReference type="Gene3D" id="6.20.200.20">
    <property type="match status" value="1"/>
</dbReference>
<gene>
    <name evidence="2" type="primary">LOC108936379</name>
</gene>
<dbReference type="AlphaFoldDB" id="A0A8C9R025"/>